<evidence type="ECO:0000313" key="3">
    <source>
        <dbReference type="Proteomes" id="UP000238908"/>
    </source>
</evidence>
<dbReference type="EMBL" id="MDEE01000001">
    <property type="protein sequence ID" value="PPU59351.1"/>
    <property type="molecule type" value="Genomic_DNA"/>
</dbReference>
<dbReference type="InterPro" id="IPR028208">
    <property type="entry name" value="Effector_pro_NleD-like"/>
</dbReference>
<feature type="region of interest" description="Disordered" evidence="1">
    <location>
        <begin position="193"/>
        <end position="213"/>
    </location>
</feature>
<dbReference type="RefSeq" id="WP_104614259.1">
    <property type="nucleotide sequence ID" value="NZ_JBHLXZ010000001.1"/>
</dbReference>
<evidence type="ECO:0000313" key="2">
    <source>
        <dbReference type="EMBL" id="PPU59351.1"/>
    </source>
</evidence>
<gene>
    <name evidence="2" type="ORF">XdyCFBP7245_02480</name>
</gene>
<dbReference type="NCBIfam" id="NF041347">
    <property type="entry name" value="XopG"/>
    <property type="match status" value="1"/>
</dbReference>
<accession>A0A2S7CCX7</accession>
<dbReference type="Pfam" id="PF14891">
    <property type="entry name" value="Peptidase_M91"/>
    <property type="match status" value="1"/>
</dbReference>
<organism evidence="2 3">
    <name type="scientific">Xanthomonas dyei</name>
    <dbReference type="NCBI Taxonomy" id="743699"/>
    <lineage>
        <taxon>Bacteria</taxon>
        <taxon>Pseudomonadati</taxon>
        <taxon>Pseudomonadota</taxon>
        <taxon>Gammaproteobacteria</taxon>
        <taxon>Lysobacterales</taxon>
        <taxon>Lysobacteraceae</taxon>
        <taxon>Xanthomonas</taxon>
    </lineage>
</organism>
<comment type="caution">
    <text evidence="2">The sequence shown here is derived from an EMBL/GenBank/DDBJ whole genome shotgun (WGS) entry which is preliminary data.</text>
</comment>
<proteinExistence type="predicted"/>
<protein>
    <recommendedName>
        <fullName evidence="4">Type III secretion system effector protein</fullName>
    </recommendedName>
</protein>
<evidence type="ECO:0000256" key="1">
    <source>
        <dbReference type="SAM" id="MobiDB-lite"/>
    </source>
</evidence>
<sequence>MPIKTNYTGIYSQSMSNTQRDQERFNAELNVHLDHLNSRPTGNQLLNELQQLSQIRRHKATIHEIAPNQKPCAEPVLSRHQLDAHPELTRFKDIREKAGLLYALKKPEEGKNEGSSVVISWSPHQTSIELDEDGDPTDRTTSSPIDKVSVLAHELVHARHIMAGTWKGSYEDERNPDTPTGKEELRAVGLGKYKYSESGEPSENSIRAEHGLPKRVSYHYSGYRSE</sequence>
<reference evidence="2 3" key="1">
    <citation type="submission" date="2016-08" db="EMBL/GenBank/DDBJ databases">
        <authorList>
            <person name="Seilhamer J.J."/>
        </authorList>
    </citation>
    <scope>NUCLEOTIDE SEQUENCE [LARGE SCALE GENOMIC DNA]</scope>
    <source>
        <strain evidence="2 3">CFBP7245</strain>
    </source>
</reference>
<dbReference type="AlphaFoldDB" id="A0A2S7CCX7"/>
<dbReference type="Proteomes" id="UP000238908">
    <property type="component" value="Unassembled WGS sequence"/>
</dbReference>
<name>A0A2S7CCX7_9XANT</name>
<evidence type="ECO:0008006" key="4">
    <source>
        <dbReference type="Google" id="ProtNLM"/>
    </source>
</evidence>